<evidence type="ECO:0000256" key="2">
    <source>
        <dbReference type="ARBA" id="ARBA00022801"/>
    </source>
</evidence>
<comment type="similarity">
    <text evidence="1">Belongs to the HAD-like hydrolase superfamily. S-2-haloalkanoic acid dehalogenase family.</text>
</comment>
<dbReference type="InterPro" id="IPR051540">
    <property type="entry name" value="S-2-haloacid_dehalogenase"/>
</dbReference>
<dbReference type="VEuPathDB" id="FungiDB:sscle_04g037420"/>
<dbReference type="SUPFAM" id="SSF56784">
    <property type="entry name" value="HAD-like"/>
    <property type="match status" value="1"/>
</dbReference>
<dbReference type="Proteomes" id="UP000177798">
    <property type="component" value="Chromosome 4"/>
</dbReference>
<evidence type="ECO:0000313" key="4">
    <source>
        <dbReference type="Proteomes" id="UP000177798"/>
    </source>
</evidence>
<evidence type="ECO:0000256" key="1">
    <source>
        <dbReference type="ARBA" id="ARBA00008106"/>
    </source>
</evidence>
<dbReference type="EMBL" id="CP017817">
    <property type="protein sequence ID" value="APA08972.1"/>
    <property type="molecule type" value="Genomic_DNA"/>
</dbReference>
<dbReference type="Gene3D" id="1.10.150.240">
    <property type="entry name" value="Putative phosphatase, domain 2"/>
    <property type="match status" value="1"/>
</dbReference>
<dbReference type="SFLD" id="SFLDS00003">
    <property type="entry name" value="Haloacid_Dehalogenase"/>
    <property type="match status" value="1"/>
</dbReference>
<dbReference type="AlphaFoldDB" id="A0A1D9Q2B3"/>
<dbReference type="PANTHER" id="PTHR43316:SF3">
    <property type="entry name" value="HALOACID DEHALOGENASE, TYPE II (AFU_ORTHOLOGUE AFUA_2G07750)-RELATED"/>
    <property type="match status" value="1"/>
</dbReference>
<dbReference type="PRINTS" id="PR00413">
    <property type="entry name" value="HADHALOGNASE"/>
</dbReference>
<dbReference type="SFLD" id="SFLDG01129">
    <property type="entry name" value="C1.5:_HAD__Beta-PGM__Phosphata"/>
    <property type="match status" value="1"/>
</dbReference>
<proteinExistence type="inferred from homology"/>
<dbReference type="InterPro" id="IPR006328">
    <property type="entry name" value="2-HAD"/>
</dbReference>
<dbReference type="InterPro" id="IPR023214">
    <property type="entry name" value="HAD_sf"/>
</dbReference>
<dbReference type="OrthoDB" id="3256520at2759"/>
<accession>A0A1D9Q2B3</accession>
<dbReference type="NCBIfam" id="TIGR01428">
    <property type="entry name" value="HAD_type_II"/>
    <property type="match status" value="1"/>
</dbReference>
<dbReference type="InterPro" id="IPR006439">
    <property type="entry name" value="HAD-SF_hydro_IA"/>
</dbReference>
<protein>
    <recommendedName>
        <fullName evidence="5">Haloacid dehalogenase, type II</fullName>
    </recommendedName>
</protein>
<organism evidence="3 4">
    <name type="scientific">Sclerotinia sclerotiorum (strain ATCC 18683 / 1980 / Ss-1)</name>
    <name type="common">White mold</name>
    <name type="synonym">Whetzelinia sclerotiorum</name>
    <dbReference type="NCBI Taxonomy" id="665079"/>
    <lineage>
        <taxon>Eukaryota</taxon>
        <taxon>Fungi</taxon>
        <taxon>Dikarya</taxon>
        <taxon>Ascomycota</taxon>
        <taxon>Pezizomycotina</taxon>
        <taxon>Leotiomycetes</taxon>
        <taxon>Helotiales</taxon>
        <taxon>Sclerotiniaceae</taxon>
        <taxon>Sclerotinia</taxon>
    </lineage>
</organism>
<name>A0A1D9Q2B3_SCLS1</name>
<dbReference type="InterPro" id="IPR023198">
    <property type="entry name" value="PGP-like_dom2"/>
</dbReference>
<dbReference type="GO" id="GO:0016791">
    <property type="term" value="F:phosphatase activity"/>
    <property type="evidence" value="ECO:0007669"/>
    <property type="project" value="UniProtKB-ARBA"/>
</dbReference>
<evidence type="ECO:0008006" key="5">
    <source>
        <dbReference type="Google" id="ProtNLM"/>
    </source>
</evidence>
<sequence>MSDKKTIIAFDLYSTLLSTSSVAQELSLHFGDEKAQSIAELWRRYQLEYTFRMNSMTLYKPFSEITRTSLHHALTEHKLSLPEAAINHIMHSYNSLTLFPDVKSGLDNLVTDPQIIPYIFSNGTYEMVYESINQSPELAGYKQVFKELVTVEEVGCYKPHPRVYEHFVGKVRGGVCGEDTRDWEGVWLVSGNAFDVVGARAVGWQTCWVDRRGAGWVGGWGAACCGEGGG</sequence>
<dbReference type="PANTHER" id="PTHR43316">
    <property type="entry name" value="HYDROLASE, HALOACID DELAHOGENASE-RELATED"/>
    <property type="match status" value="1"/>
</dbReference>
<dbReference type="GO" id="GO:0019120">
    <property type="term" value="F:hydrolase activity, acting on acid halide bonds, in C-halide compounds"/>
    <property type="evidence" value="ECO:0007669"/>
    <property type="project" value="InterPro"/>
</dbReference>
<dbReference type="Gene3D" id="3.40.50.1000">
    <property type="entry name" value="HAD superfamily/HAD-like"/>
    <property type="match status" value="1"/>
</dbReference>
<gene>
    <name evidence="3" type="ORF">sscle_04g037420</name>
</gene>
<dbReference type="InterPro" id="IPR036412">
    <property type="entry name" value="HAD-like_sf"/>
</dbReference>
<evidence type="ECO:0000313" key="3">
    <source>
        <dbReference type="EMBL" id="APA08972.1"/>
    </source>
</evidence>
<dbReference type="Pfam" id="PF00702">
    <property type="entry name" value="Hydrolase"/>
    <property type="match status" value="1"/>
</dbReference>
<reference evidence="4" key="1">
    <citation type="journal article" date="2017" name="Genome Biol. Evol.">
        <title>The complete genome sequence of the phytopathogenic fungus Sclerotinia sclerotiorum reveals insights into the genome architecture of broad host range pathogens.</title>
        <authorList>
            <person name="Derbyshire M."/>
            <person name="Denton-Giles M."/>
            <person name="Hegedus D."/>
            <person name="Seifbarghy S."/>
            <person name="Rollins J."/>
            <person name="van Kan J."/>
            <person name="Seidl M.F."/>
            <person name="Faino L."/>
            <person name="Mbengue M."/>
            <person name="Navaud O."/>
            <person name="Raffaele S."/>
            <person name="Hammond-Kosack K."/>
            <person name="Heard S."/>
            <person name="Oliver R."/>
        </authorList>
    </citation>
    <scope>NUCLEOTIDE SEQUENCE [LARGE SCALE GENOMIC DNA]</scope>
    <source>
        <strain evidence="4">ATCC 18683 / 1980 / Ss-1</strain>
    </source>
</reference>
<keyword evidence="2" id="KW-0378">Hydrolase</keyword>